<dbReference type="EMBL" id="CWKI01000002">
    <property type="protein sequence ID" value="CTR05584.1"/>
    <property type="molecule type" value="Genomic_DNA"/>
</dbReference>
<evidence type="ECO:0000256" key="5">
    <source>
        <dbReference type="ARBA" id="ARBA00023242"/>
    </source>
</evidence>
<dbReference type="SUPFAM" id="SSF47676">
    <property type="entry name" value="Conserved domain common to transcription factors TFIIS, elongin A, CRSP70"/>
    <property type="match status" value="1"/>
</dbReference>
<dbReference type="PROSITE" id="PS51319">
    <property type="entry name" value="TFIIS_N"/>
    <property type="match status" value="1"/>
</dbReference>
<dbReference type="InterPro" id="IPR035441">
    <property type="entry name" value="TFIIS/LEDGF_dom_sf"/>
</dbReference>
<dbReference type="GO" id="GO:0031564">
    <property type="term" value="P:transcription antitermination"/>
    <property type="evidence" value="ECO:0007669"/>
    <property type="project" value="TreeGrafter"/>
</dbReference>
<feature type="domain" description="TFIIS central" evidence="9">
    <location>
        <begin position="238"/>
        <end position="357"/>
    </location>
</feature>
<keyword evidence="2" id="KW-0479">Metal-binding</keyword>
<sequence>MLDSKTVQELRRRLQSAQGAGNAETCLEVLEKLDKGVVATEELLRETKIGVTVNKVAQSASSPEVAAKAKALVQKWKGAIPPKEGRSMSPSLSGSASSTTTTRKASSPPADSKPSQVKDEKPHSTTPTYPPTDSTTSSPTVPRPSFSTHRRSSLPTTTSTPPAPLKRPASATPDPDLAPPAAKKARESAPPPRTHETDSVTFDRVFPGATGKGKKKKGGESEDEGEEKVGKAGKANKVRASCCEALYDAIACDSTAETKTLAAKAMEIEQAVWDQNPPSDKTTPTQAYRTKVRFLYQNLKTPGNRTLRMKVVDGDFEVEKLVVCSSADFRTAEQKALEEEVQKRSLQNACFDATSTLGEAMRETMKWRGGGR</sequence>
<dbReference type="GO" id="GO:0001139">
    <property type="term" value="F:RNA polymerase II complex recruiting activity"/>
    <property type="evidence" value="ECO:0007669"/>
    <property type="project" value="TreeGrafter"/>
</dbReference>
<dbReference type="OMA" id="SCCEALY"/>
<proteinExistence type="predicted"/>
<dbReference type="SUPFAM" id="SSF46942">
    <property type="entry name" value="Elongation factor TFIIS domain 2"/>
    <property type="match status" value="1"/>
</dbReference>
<protein>
    <submittedName>
        <fullName evidence="10">FGENESH: predicted gene_2.614 protein</fullName>
    </submittedName>
</protein>
<dbReference type="InterPro" id="IPR003618">
    <property type="entry name" value="TFIIS_cen_dom"/>
</dbReference>
<dbReference type="PANTHER" id="PTHR11477">
    <property type="entry name" value="TRANSCRIPTION FACTOR S-II ZINC FINGER DOMAIN-CONTAINING PROTEIN"/>
    <property type="match status" value="1"/>
</dbReference>
<feature type="compositionally biased region" description="Basic and acidic residues" evidence="7">
    <location>
        <begin position="1"/>
        <end position="12"/>
    </location>
</feature>
<feature type="domain" description="TFIIS N-terminal" evidence="8">
    <location>
        <begin position="8"/>
        <end position="83"/>
    </location>
</feature>
<dbReference type="AlphaFoldDB" id="A0A0K3C7A6"/>
<dbReference type="GO" id="GO:0006368">
    <property type="term" value="P:transcription elongation by RNA polymerase II"/>
    <property type="evidence" value="ECO:0007669"/>
    <property type="project" value="TreeGrafter"/>
</dbReference>
<reference evidence="10 11" key="1">
    <citation type="submission" date="2015-07" db="EMBL/GenBank/DDBJ databases">
        <authorList>
            <person name="Cajimat M.N.B."/>
            <person name="Milazzo M.L."/>
            <person name="Fulhorst C.F."/>
        </authorList>
    </citation>
    <scope>NUCLEOTIDE SEQUENCE [LARGE SCALE GENOMIC DNA]</scope>
    <source>
        <strain evidence="10">Single colony</strain>
    </source>
</reference>
<dbReference type="SMART" id="SM00509">
    <property type="entry name" value="TFS2N"/>
    <property type="match status" value="1"/>
</dbReference>
<comment type="subcellular location">
    <subcellularLocation>
        <location evidence="1 6">Nucleus</location>
    </subcellularLocation>
</comment>
<keyword evidence="5 6" id="KW-0539">Nucleus</keyword>
<dbReference type="PANTHER" id="PTHR11477:SF0">
    <property type="entry name" value="IP08861P-RELATED"/>
    <property type="match status" value="1"/>
</dbReference>
<dbReference type="Gene3D" id="1.20.930.10">
    <property type="entry name" value="Conserved domain common to transcription factors TFIIS, elongin A, CRSP70"/>
    <property type="match status" value="1"/>
</dbReference>
<feature type="compositionally biased region" description="Low complexity" evidence="7">
    <location>
        <begin position="124"/>
        <end position="160"/>
    </location>
</feature>
<dbReference type="PROSITE" id="PS51321">
    <property type="entry name" value="TFIIS_CENTRAL"/>
    <property type="match status" value="1"/>
</dbReference>
<feature type="region of interest" description="Disordered" evidence="7">
    <location>
        <begin position="77"/>
        <end position="235"/>
    </location>
</feature>
<dbReference type="GO" id="GO:0005634">
    <property type="term" value="C:nucleus"/>
    <property type="evidence" value="ECO:0007669"/>
    <property type="project" value="UniProtKB-SubCell"/>
</dbReference>
<dbReference type="Gene3D" id="1.10.472.30">
    <property type="entry name" value="Transcription elongation factor S-II, central domain"/>
    <property type="match status" value="1"/>
</dbReference>
<dbReference type="InterPro" id="IPR036575">
    <property type="entry name" value="TFIIS_cen_dom_sf"/>
</dbReference>
<evidence type="ECO:0000256" key="4">
    <source>
        <dbReference type="ARBA" id="ARBA00022833"/>
    </source>
</evidence>
<evidence type="ECO:0000256" key="7">
    <source>
        <dbReference type="SAM" id="MobiDB-lite"/>
    </source>
</evidence>
<dbReference type="GO" id="GO:0031440">
    <property type="term" value="P:regulation of mRNA 3'-end processing"/>
    <property type="evidence" value="ECO:0007669"/>
    <property type="project" value="TreeGrafter"/>
</dbReference>
<dbReference type="GO" id="GO:0000977">
    <property type="term" value="F:RNA polymerase II transcription regulatory region sequence-specific DNA binding"/>
    <property type="evidence" value="ECO:0007669"/>
    <property type="project" value="TreeGrafter"/>
</dbReference>
<feature type="region of interest" description="Disordered" evidence="7">
    <location>
        <begin position="1"/>
        <end position="23"/>
    </location>
</feature>
<keyword evidence="11" id="KW-1185">Reference proteome</keyword>
<dbReference type="InterPro" id="IPR003617">
    <property type="entry name" value="TFIIS/CRSP70_N_sub"/>
</dbReference>
<feature type="compositionally biased region" description="Low complexity" evidence="7">
    <location>
        <begin position="168"/>
        <end position="182"/>
    </location>
</feature>
<dbReference type="Pfam" id="PF08711">
    <property type="entry name" value="Med26"/>
    <property type="match status" value="1"/>
</dbReference>
<evidence type="ECO:0000256" key="6">
    <source>
        <dbReference type="PROSITE-ProRule" id="PRU00649"/>
    </source>
</evidence>
<dbReference type="Pfam" id="PF07500">
    <property type="entry name" value="TFIIS_M"/>
    <property type="match status" value="1"/>
</dbReference>
<evidence type="ECO:0000259" key="9">
    <source>
        <dbReference type="PROSITE" id="PS51321"/>
    </source>
</evidence>
<evidence type="ECO:0000256" key="3">
    <source>
        <dbReference type="ARBA" id="ARBA00022771"/>
    </source>
</evidence>
<dbReference type="CDD" id="cd00183">
    <property type="entry name" value="TFIIS_I"/>
    <property type="match status" value="1"/>
</dbReference>
<keyword evidence="3" id="KW-0863">Zinc-finger</keyword>
<keyword evidence="4" id="KW-0862">Zinc</keyword>
<gene>
    <name evidence="10" type="primary">FGENESH: predicted gene_2.614</name>
    <name evidence="10" type="ORF">BN2166_0014450</name>
</gene>
<name>A0A0K3C7A6_RHOTO</name>
<evidence type="ECO:0000259" key="8">
    <source>
        <dbReference type="PROSITE" id="PS51319"/>
    </source>
</evidence>
<dbReference type="SMART" id="SM00510">
    <property type="entry name" value="TFS2M"/>
    <property type="match status" value="1"/>
</dbReference>
<dbReference type="Proteomes" id="UP000199069">
    <property type="component" value="Unassembled WGS sequence"/>
</dbReference>
<feature type="compositionally biased region" description="Low complexity" evidence="7">
    <location>
        <begin position="87"/>
        <end position="115"/>
    </location>
</feature>
<organism evidence="10 11">
    <name type="scientific">Rhodotorula toruloides</name>
    <name type="common">Yeast</name>
    <name type="synonym">Rhodosporidium toruloides</name>
    <dbReference type="NCBI Taxonomy" id="5286"/>
    <lineage>
        <taxon>Eukaryota</taxon>
        <taxon>Fungi</taxon>
        <taxon>Dikarya</taxon>
        <taxon>Basidiomycota</taxon>
        <taxon>Pucciniomycotina</taxon>
        <taxon>Microbotryomycetes</taxon>
        <taxon>Sporidiobolales</taxon>
        <taxon>Sporidiobolaceae</taxon>
        <taxon>Rhodotorula</taxon>
    </lineage>
</organism>
<dbReference type="InterPro" id="IPR017923">
    <property type="entry name" value="TFIIS_N"/>
</dbReference>
<evidence type="ECO:0000256" key="1">
    <source>
        <dbReference type="ARBA" id="ARBA00004123"/>
    </source>
</evidence>
<accession>A0A0K3C7A6</accession>
<evidence type="ECO:0000256" key="2">
    <source>
        <dbReference type="ARBA" id="ARBA00022723"/>
    </source>
</evidence>
<dbReference type="STRING" id="5286.A0A0K3C7A6"/>
<evidence type="ECO:0000313" key="11">
    <source>
        <dbReference type="Proteomes" id="UP000199069"/>
    </source>
</evidence>
<dbReference type="GO" id="GO:0008270">
    <property type="term" value="F:zinc ion binding"/>
    <property type="evidence" value="ECO:0007669"/>
    <property type="project" value="UniProtKB-KW"/>
</dbReference>
<evidence type="ECO:0000313" key="10">
    <source>
        <dbReference type="EMBL" id="CTR05584.1"/>
    </source>
</evidence>
<dbReference type="GO" id="GO:0006362">
    <property type="term" value="P:transcription elongation by RNA polymerase I"/>
    <property type="evidence" value="ECO:0007669"/>
    <property type="project" value="TreeGrafter"/>
</dbReference>